<organism evidence="1 2">
    <name type="scientific">Fomitopsis schrenkii</name>
    <name type="common">Brown rot fungus</name>
    <dbReference type="NCBI Taxonomy" id="2126942"/>
    <lineage>
        <taxon>Eukaryota</taxon>
        <taxon>Fungi</taxon>
        <taxon>Dikarya</taxon>
        <taxon>Basidiomycota</taxon>
        <taxon>Agaricomycotina</taxon>
        <taxon>Agaricomycetes</taxon>
        <taxon>Polyporales</taxon>
        <taxon>Fomitopsis</taxon>
    </lineage>
</organism>
<dbReference type="Proteomes" id="UP000015241">
    <property type="component" value="Unassembled WGS sequence"/>
</dbReference>
<keyword evidence="2" id="KW-1185">Reference proteome</keyword>
<evidence type="ECO:0000313" key="1">
    <source>
        <dbReference type="EMBL" id="EPS97013.1"/>
    </source>
</evidence>
<reference evidence="1 2" key="1">
    <citation type="journal article" date="2012" name="Science">
        <title>The Paleozoic origin of enzymatic lignin decomposition reconstructed from 31 fungal genomes.</title>
        <authorList>
            <person name="Floudas D."/>
            <person name="Binder M."/>
            <person name="Riley R."/>
            <person name="Barry K."/>
            <person name="Blanchette R.A."/>
            <person name="Henrissat B."/>
            <person name="Martinez A.T."/>
            <person name="Otillar R."/>
            <person name="Spatafora J.W."/>
            <person name="Yadav J.S."/>
            <person name="Aerts A."/>
            <person name="Benoit I."/>
            <person name="Boyd A."/>
            <person name="Carlson A."/>
            <person name="Copeland A."/>
            <person name="Coutinho P.M."/>
            <person name="de Vries R.P."/>
            <person name="Ferreira P."/>
            <person name="Findley K."/>
            <person name="Foster B."/>
            <person name="Gaskell J."/>
            <person name="Glotzer D."/>
            <person name="Gorecki P."/>
            <person name="Heitman J."/>
            <person name="Hesse C."/>
            <person name="Hori C."/>
            <person name="Igarashi K."/>
            <person name="Jurgens J.A."/>
            <person name="Kallen N."/>
            <person name="Kersten P."/>
            <person name="Kohler A."/>
            <person name="Kuees U."/>
            <person name="Kumar T.K.A."/>
            <person name="Kuo A."/>
            <person name="LaButti K."/>
            <person name="Larrondo L.F."/>
            <person name="Lindquist E."/>
            <person name="Ling A."/>
            <person name="Lombard V."/>
            <person name="Lucas S."/>
            <person name="Lundell T."/>
            <person name="Martin R."/>
            <person name="McLaughlin D.J."/>
            <person name="Morgenstern I."/>
            <person name="Morin E."/>
            <person name="Murat C."/>
            <person name="Nagy L.G."/>
            <person name="Nolan M."/>
            <person name="Ohm R.A."/>
            <person name="Patyshakuliyeva A."/>
            <person name="Rokas A."/>
            <person name="Ruiz-Duenas F.J."/>
            <person name="Sabat G."/>
            <person name="Salamov A."/>
            <person name="Samejima M."/>
            <person name="Schmutz J."/>
            <person name="Slot J.C."/>
            <person name="St John F."/>
            <person name="Stenlid J."/>
            <person name="Sun H."/>
            <person name="Sun S."/>
            <person name="Syed K."/>
            <person name="Tsang A."/>
            <person name="Wiebenga A."/>
            <person name="Young D."/>
            <person name="Pisabarro A."/>
            <person name="Eastwood D.C."/>
            <person name="Martin F."/>
            <person name="Cullen D."/>
            <person name="Grigoriev I.V."/>
            <person name="Hibbett D.S."/>
        </authorList>
    </citation>
    <scope>NUCLEOTIDE SEQUENCE</scope>
    <source>
        <strain evidence="2">FP-58527</strain>
    </source>
</reference>
<dbReference type="Gene3D" id="3.90.228.10">
    <property type="match status" value="1"/>
</dbReference>
<dbReference type="SUPFAM" id="SSF56399">
    <property type="entry name" value="ADP-ribosylation"/>
    <property type="match status" value="1"/>
</dbReference>
<dbReference type="PANTHER" id="PTHR31681:SF3">
    <property type="entry name" value="OS04G0690100 PROTEIN"/>
    <property type="match status" value="1"/>
</dbReference>
<dbReference type="HOGENOM" id="CLU_039434_0_1_1"/>
<proteinExistence type="predicted"/>
<dbReference type="eggNOG" id="ENOG502S3UB">
    <property type="taxonomic scope" value="Eukaryota"/>
</dbReference>
<sequence>MAVLNRPQLCKNCQTRPVRIEGNRVHDFCGLRCYNAFQSGATDRGGPGGLPLPSSSSRLCKLPGCEQPTYIGPDRIPSDYCSNVHRLQAIQDGAAEMCLLCSQRPKARVNGALSDFCSRRCSEDTFKSAPLILPLDSSMASFTKVLTTFNAHWTPEVSLPTIVKIWRIYCDKDRIDEFSRNRLAVERRINFRGGNRKRTWYGAVRVCTVGDSEGESHLCGDSSCSVCHIIRTSFHSTGEASKGDGTADPRRPGTEICSYTMSSTADSHVVGDTRSPYRAVLFSDVIVGEALEVAVGGDTPTEPPDGYDSVVVQLDAENRDYKAIVYDDKAILPRFLVIYGAAV</sequence>
<evidence type="ECO:0008006" key="3">
    <source>
        <dbReference type="Google" id="ProtNLM"/>
    </source>
</evidence>
<dbReference type="EMBL" id="KE504180">
    <property type="protein sequence ID" value="EPS97013.1"/>
    <property type="molecule type" value="Genomic_DNA"/>
</dbReference>
<name>S8E0S1_FOMSC</name>
<dbReference type="OrthoDB" id="3171385at2759"/>
<protein>
    <recommendedName>
        <fullName evidence="3">PARP catalytic domain-containing protein</fullName>
    </recommendedName>
</protein>
<dbReference type="InParanoid" id="S8E0S1"/>
<dbReference type="STRING" id="743788.S8E0S1"/>
<accession>S8E0S1</accession>
<dbReference type="PANTHER" id="PTHR31681">
    <property type="entry name" value="C2H2-LIKE ZINC FINGER PROTEIN"/>
    <property type="match status" value="1"/>
</dbReference>
<dbReference type="AlphaFoldDB" id="S8E0S1"/>
<gene>
    <name evidence="1" type="ORF">FOMPIDRAFT_1025158</name>
</gene>
<evidence type="ECO:0000313" key="2">
    <source>
        <dbReference type="Proteomes" id="UP000015241"/>
    </source>
</evidence>